<evidence type="ECO:0000313" key="3">
    <source>
        <dbReference type="EMBL" id="SDZ29486.1"/>
    </source>
</evidence>
<sequence>MRPSTIVVAVAALTLLAGCATGAPASAPDRTPGAAPTASPSGAAFNATDVMFAQMMIAHEARGRELVRLAQSGPVRPAVRTLAAAIEVTEAAETETMTGWLRAWGQPLTADPDAHAAHGGLHGTSDAQVAALRGAPDAEFERDFLNLMIAHQHTAVEYARMATAAGVNPDAAALARRVDQSRSAQVTQMLGLLR</sequence>
<dbReference type="AlphaFoldDB" id="A0A1H3RUU7"/>
<name>A0A1H3RUU7_9ACTN</name>
<dbReference type="PROSITE" id="PS51257">
    <property type="entry name" value="PROKAR_LIPOPROTEIN"/>
    <property type="match status" value="1"/>
</dbReference>
<evidence type="ECO:0000313" key="4">
    <source>
        <dbReference type="Proteomes" id="UP000242415"/>
    </source>
</evidence>
<dbReference type="Pfam" id="PF03713">
    <property type="entry name" value="DUF305"/>
    <property type="match status" value="1"/>
</dbReference>
<evidence type="ECO:0000259" key="2">
    <source>
        <dbReference type="Pfam" id="PF03713"/>
    </source>
</evidence>
<dbReference type="Proteomes" id="UP000242415">
    <property type="component" value="Unassembled WGS sequence"/>
</dbReference>
<dbReference type="PANTHER" id="PTHR36933">
    <property type="entry name" value="SLL0788 PROTEIN"/>
    <property type="match status" value="1"/>
</dbReference>
<dbReference type="RefSeq" id="WP_091560208.1">
    <property type="nucleotide sequence ID" value="NZ_FNPH01000009.1"/>
</dbReference>
<dbReference type="Gene3D" id="1.20.1260.10">
    <property type="match status" value="1"/>
</dbReference>
<feature type="chain" id="PRO_5039208930" evidence="1">
    <location>
        <begin position="23"/>
        <end position="194"/>
    </location>
</feature>
<dbReference type="EMBL" id="FNPH01000009">
    <property type="protein sequence ID" value="SDZ29486.1"/>
    <property type="molecule type" value="Genomic_DNA"/>
</dbReference>
<keyword evidence="1" id="KW-0732">Signal</keyword>
<proteinExistence type="predicted"/>
<reference evidence="4" key="1">
    <citation type="submission" date="2016-10" db="EMBL/GenBank/DDBJ databases">
        <authorList>
            <person name="Varghese N."/>
            <person name="Submissions S."/>
        </authorList>
    </citation>
    <scope>NUCLEOTIDE SEQUENCE [LARGE SCALE GENOMIC DNA]</scope>
    <source>
        <strain evidence="4">DSM 45245</strain>
    </source>
</reference>
<evidence type="ECO:0000256" key="1">
    <source>
        <dbReference type="SAM" id="SignalP"/>
    </source>
</evidence>
<dbReference type="InterPro" id="IPR012347">
    <property type="entry name" value="Ferritin-like"/>
</dbReference>
<dbReference type="STRING" id="405436.SAMN05444365_109105"/>
<dbReference type="PANTHER" id="PTHR36933:SF1">
    <property type="entry name" value="SLL0788 PROTEIN"/>
    <property type="match status" value="1"/>
</dbReference>
<gene>
    <name evidence="3" type="ORF">SAMN05444365_109105</name>
</gene>
<accession>A0A1H3RUU7</accession>
<protein>
    <submittedName>
        <fullName evidence="3">Uncharacterized conserved protein, DUF305 family</fullName>
    </submittedName>
</protein>
<dbReference type="OrthoDB" id="26872at2"/>
<organism evidence="3 4">
    <name type="scientific">Micromonospora pattaloongensis</name>
    <dbReference type="NCBI Taxonomy" id="405436"/>
    <lineage>
        <taxon>Bacteria</taxon>
        <taxon>Bacillati</taxon>
        <taxon>Actinomycetota</taxon>
        <taxon>Actinomycetes</taxon>
        <taxon>Micromonosporales</taxon>
        <taxon>Micromonosporaceae</taxon>
        <taxon>Micromonospora</taxon>
    </lineage>
</organism>
<dbReference type="InterPro" id="IPR005183">
    <property type="entry name" value="DUF305_CopM-like"/>
</dbReference>
<feature type="signal peptide" evidence="1">
    <location>
        <begin position="1"/>
        <end position="22"/>
    </location>
</feature>
<feature type="domain" description="DUF305" evidence="2">
    <location>
        <begin position="49"/>
        <end position="192"/>
    </location>
</feature>
<keyword evidence="4" id="KW-1185">Reference proteome</keyword>